<dbReference type="EMBL" id="CAFBNJ010000017">
    <property type="protein sequence ID" value="CAB4945865.1"/>
    <property type="molecule type" value="Genomic_DNA"/>
</dbReference>
<proteinExistence type="predicted"/>
<evidence type="ECO:0000313" key="11">
    <source>
        <dbReference type="EMBL" id="CAB5077005.1"/>
    </source>
</evidence>
<protein>
    <submittedName>
        <fullName evidence="9">Unannotated protein</fullName>
    </submittedName>
</protein>
<dbReference type="EMBL" id="CAFAAM010000010">
    <property type="protein sequence ID" value="CAB4793481.1"/>
    <property type="molecule type" value="Genomic_DNA"/>
</dbReference>
<name>A0A6J7JRG8_9ZZZZ</name>
<evidence type="ECO:0000313" key="7">
    <source>
        <dbReference type="EMBL" id="CAB4781796.1"/>
    </source>
</evidence>
<evidence type="ECO:0000313" key="4">
    <source>
        <dbReference type="EMBL" id="CAB4577149.1"/>
    </source>
</evidence>
<evidence type="ECO:0000313" key="5">
    <source>
        <dbReference type="EMBL" id="CAB4620297.1"/>
    </source>
</evidence>
<dbReference type="EMBL" id="CAFBRD010000042">
    <property type="protein sequence ID" value="CAB5077005.1"/>
    <property type="molecule type" value="Genomic_DNA"/>
</dbReference>
<feature type="compositionally biased region" description="Low complexity" evidence="1">
    <location>
        <begin position="195"/>
        <end position="208"/>
    </location>
</feature>
<sequence>MSNYDNPSFDDHDIELDLTPPSVGAQYHPAETEDVLLTLRDMIENARDVPLSASSMISKDEVLGLVDEALESLPEELRAARWLLKEREEFLARTRHEADDLIEQARTRAERMVQRTEVVKAAEQRAYDIVDAAQADARRLRHEVEDFCDQKLASFEIVLERTAKLVGAGRAKLQGTNLLAEAAAAAEHGVEGPPMGFDDGSDMSGDFSAPPTPPSVYDELSQLDGAPALYDEEGMVNADADSWDEGSLPFDDEYEERPRLTVVDDRYSDLPPPPSSNHPTQTIRDAAANFFDQDYS</sequence>
<feature type="region of interest" description="Disordered" evidence="1">
    <location>
        <begin position="190"/>
        <end position="215"/>
    </location>
</feature>
<feature type="region of interest" description="Disordered" evidence="1">
    <location>
        <begin position="264"/>
        <end position="283"/>
    </location>
</feature>
<evidence type="ECO:0000313" key="10">
    <source>
        <dbReference type="EMBL" id="CAB4972956.1"/>
    </source>
</evidence>
<reference evidence="9" key="1">
    <citation type="submission" date="2020-05" db="EMBL/GenBank/DDBJ databases">
        <authorList>
            <person name="Chiriac C."/>
            <person name="Salcher M."/>
            <person name="Ghai R."/>
            <person name="Kavagutti S V."/>
        </authorList>
    </citation>
    <scope>NUCLEOTIDE SEQUENCE</scope>
</reference>
<evidence type="ECO:0000313" key="8">
    <source>
        <dbReference type="EMBL" id="CAB4793481.1"/>
    </source>
</evidence>
<dbReference type="EMBL" id="CAESAL010000015">
    <property type="protein sequence ID" value="CAB4336682.1"/>
    <property type="molecule type" value="Genomic_DNA"/>
</dbReference>
<dbReference type="EMBL" id="CAFBOK010000016">
    <property type="protein sequence ID" value="CAB4972956.1"/>
    <property type="molecule type" value="Genomic_DNA"/>
</dbReference>
<evidence type="ECO:0000313" key="2">
    <source>
        <dbReference type="EMBL" id="CAB4336682.1"/>
    </source>
</evidence>
<dbReference type="EMBL" id="CAEZVC010000033">
    <property type="protein sequence ID" value="CAB4620297.1"/>
    <property type="molecule type" value="Genomic_DNA"/>
</dbReference>
<dbReference type="CDD" id="cd06503">
    <property type="entry name" value="ATP-synt_Fo_b"/>
    <property type="match status" value="1"/>
</dbReference>
<evidence type="ECO:0000313" key="9">
    <source>
        <dbReference type="EMBL" id="CAB4945865.1"/>
    </source>
</evidence>
<gene>
    <name evidence="4" type="ORF">UFOPK1762_00261</name>
    <name evidence="5" type="ORF">UFOPK1906_00716</name>
    <name evidence="6" type="ORF">UFOPK2624_00268</name>
    <name evidence="7" type="ORF">UFOPK2969_00144</name>
    <name evidence="8" type="ORF">UFOPK3010_00147</name>
    <name evidence="2" type="ORF">UFOPK3331_00636</name>
    <name evidence="9" type="ORF">UFOPK3785_00505</name>
    <name evidence="10" type="ORF">UFOPK3927_00246</name>
    <name evidence="3" type="ORF">UFOPK4201_00328</name>
    <name evidence="11" type="ORF">UFOPK4371_00902</name>
</gene>
<dbReference type="EMBL" id="CAEZTY010000005">
    <property type="protein sequence ID" value="CAB4577149.1"/>
    <property type="molecule type" value="Genomic_DNA"/>
</dbReference>
<dbReference type="AlphaFoldDB" id="A0A6J7JRG8"/>
<accession>A0A6J7JRG8</accession>
<feature type="region of interest" description="Disordered" evidence="1">
    <location>
        <begin position="237"/>
        <end position="256"/>
    </location>
</feature>
<dbReference type="EMBL" id="CAEZXY010000005">
    <property type="protein sequence ID" value="CAB4696266.1"/>
    <property type="molecule type" value="Genomic_DNA"/>
</dbReference>
<evidence type="ECO:0000313" key="3">
    <source>
        <dbReference type="EMBL" id="CAB4370618.1"/>
    </source>
</evidence>
<evidence type="ECO:0000256" key="1">
    <source>
        <dbReference type="SAM" id="MobiDB-lite"/>
    </source>
</evidence>
<evidence type="ECO:0000313" key="6">
    <source>
        <dbReference type="EMBL" id="CAB4696266.1"/>
    </source>
</evidence>
<dbReference type="EMBL" id="CAFAAD010000006">
    <property type="protein sequence ID" value="CAB4781796.1"/>
    <property type="molecule type" value="Genomic_DNA"/>
</dbReference>
<organism evidence="9">
    <name type="scientific">freshwater metagenome</name>
    <dbReference type="NCBI Taxonomy" id="449393"/>
    <lineage>
        <taxon>unclassified sequences</taxon>
        <taxon>metagenomes</taxon>
        <taxon>ecological metagenomes</taxon>
    </lineage>
</organism>
<dbReference type="EMBL" id="CAEUNJ010000009">
    <property type="protein sequence ID" value="CAB4370618.1"/>
    <property type="molecule type" value="Genomic_DNA"/>
</dbReference>
<feature type="region of interest" description="Disordered" evidence="1">
    <location>
        <begin position="1"/>
        <end position="24"/>
    </location>
</feature>